<dbReference type="GO" id="GO:0005975">
    <property type="term" value="P:carbohydrate metabolic process"/>
    <property type="evidence" value="ECO:0007669"/>
    <property type="project" value="InterPro"/>
</dbReference>
<keyword evidence="12" id="KW-1185">Reference proteome</keyword>
<dbReference type="AlphaFoldDB" id="A0A261RCU0"/>
<evidence type="ECO:0000256" key="3">
    <source>
        <dbReference type="ARBA" id="ARBA00012560"/>
    </source>
</evidence>
<dbReference type="GO" id="GO:0004134">
    <property type="term" value="F:4-alpha-glucanotransferase activity"/>
    <property type="evidence" value="ECO:0007669"/>
    <property type="project" value="UniProtKB-EC"/>
</dbReference>
<accession>A0A261RCU0</accession>
<dbReference type="PANTHER" id="PTHR32438:SF5">
    <property type="entry name" value="4-ALPHA-GLUCANOTRANSFERASE DPE1, CHLOROPLASTIC_AMYLOPLASTIC"/>
    <property type="match status" value="1"/>
</dbReference>
<dbReference type="InterPro" id="IPR003385">
    <property type="entry name" value="Glyco_hydro_77"/>
</dbReference>
<dbReference type="Gene3D" id="3.20.20.80">
    <property type="entry name" value="Glycosidases"/>
    <property type="match status" value="1"/>
</dbReference>
<dbReference type="InterPro" id="IPR017853">
    <property type="entry name" value="GH"/>
</dbReference>
<dbReference type="SUPFAM" id="SSF51445">
    <property type="entry name" value="(Trans)glycosidases"/>
    <property type="match status" value="1"/>
</dbReference>
<gene>
    <name evidence="11" type="ORF">CAL19_08180</name>
</gene>
<comment type="caution">
    <text evidence="11">The sequence shown here is derived from an EMBL/GenBank/DDBJ whole genome shotgun (WGS) entry which is preliminary data.</text>
</comment>
<keyword evidence="5 10" id="KW-0328">Glycosyltransferase</keyword>
<keyword evidence="7 10" id="KW-0119">Carbohydrate metabolism</keyword>
<comment type="catalytic activity">
    <reaction evidence="1 10">
        <text>Transfers a segment of a (1-&gt;4)-alpha-D-glucan to a new position in an acceptor, which may be glucose or a (1-&gt;4)-alpha-D-glucan.</text>
        <dbReference type="EC" id="2.4.1.25"/>
    </reaction>
</comment>
<evidence type="ECO:0000256" key="1">
    <source>
        <dbReference type="ARBA" id="ARBA00000439"/>
    </source>
</evidence>
<comment type="similarity">
    <text evidence="2 10">Belongs to the disproportionating enzyme family.</text>
</comment>
<reference evidence="12" key="1">
    <citation type="submission" date="2017-05" db="EMBL/GenBank/DDBJ databases">
        <title>Complete and WGS of Bordetella genogroups.</title>
        <authorList>
            <person name="Spilker T."/>
            <person name="Lipuma J."/>
        </authorList>
    </citation>
    <scope>NUCLEOTIDE SEQUENCE [LARGE SCALE GENOMIC DNA]</scope>
    <source>
        <strain evidence="12">AU18089</strain>
    </source>
</reference>
<dbReference type="RefSeq" id="WP_094796518.1">
    <property type="nucleotide sequence ID" value="NZ_NEVK01000004.1"/>
</dbReference>
<evidence type="ECO:0000256" key="6">
    <source>
        <dbReference type="ARBA" id="ARBA00022679"/>
    </source>
</evidence>
<dbReference type="Pfam" id="PF02446">
    <property type="entry name" value="Glyco_hydro_77"/>
    <property type="match status" value="1"/>
</dbReference>
<sequence length="698" mass="75335">MSSAWTPQDPLEALADAAGIAVEWVNARGEPRKVSPDTLRAVLGAMDLDAATPAQARESMDALRRTDDAPPALTVAMAGETLDLPPARSHRYVMHFENGTRAEGVAQDREGRLQVPVPDHPGYHTLEIDGRQYRLAVAPARCPTPAELLQQEAPRAWGMAAQIYSLRRADSTHPCAAGYGDFGALAEMVVQAARLGADAMAISPVHAMFGAEPDACSPYSPSSRLFLNVLYADPCAVFDVEQVRAAAAAVDASGSAAALERLPLVDWETAGSLRLALLRRLYDGFEHASPALRADYARFRQAGGDALQSHAIFEVLHARHGADWRQWPAELRNSRSTRTHGFGAAHEREVGFHVFAQWLARASLAHAQTAARGAGMRLGLIADLAVGTDPRGSHAWSRQADIIEGLSIGAPPDLFNPSGQEWGLAAFSPRALQTHGYGAFIELLRAVLADTGGMRVDHILGLARLWVVPAGAPPAAGAYLRYPLQDLLRLIALEAWRHQALIVGENLGTVPEGFNERLAQHGVLGTTVLWFQTEPLPPDAPAHAQPAFMPPSRWPDDALAMPATHDLPTVRGWWEGRDLDWRRRLFRDPSDTAARAIIRGRRASLWAGLRQAGLAPAGPPPDEAPIAAALSLVAATPAALMLAPLEDLAGLADQPNLPGTVSQHPNWRQRLPDVKNGLLDDPRLRARIDSIKKVRSRP</sequence>
<dbReference type="NCBIfam" id="TIGR00217">
    <property type="entry name" value="malQ"/>
    <property type="match status" value="1"/>
</dbReference>
<dbReference type="PANTHER" id="PTHR32438">
    <property type="entry name" value="4-ALPHA-GLUCANOTRANSFERASE DPE1, CHLOROPLASTIC/AMYLOPLASTIC"/>
    <property type="match status" value="1"/>
</dbReference>
<evidence type="ECO:0000256" key="9">
    <source>
        <dbReference type="ARBA" id="ARBA00031501"/>
    </source>
</evidence>
<keyword evidence="6 10" id="KW-0808">Transferase</keyword>
<evidence type="ECO:0000256" key="5">
    <source>
        <dbReference type="ARBA" id="ARBA00022676"/>
    </source>
</evidence>
<organism evidence="11 12">
    <name type="scientific">Bordetella genomosp. 7</name>
    <dbReference type="NCBI Taxonomy" id="1416805"/>
    <lineage>
        <taxon>Bacteria</taxon>
        <taxon>Pseudomonadati</taxon>
        <taxon>Pseudomonadota</taxon>
        <taxon>Betaproteobacteria</taxon>
        <taxon>Burkholderiales</taxon>
        <taxon>Alcaligenaceae</taxon>
        <taxon>Bordetella</taxon>
    </lineage>
</organism>
<protein>
    <recommendedName>
        <fullName evidence="4 10">4-alpha-glucanotransferase</fullName>
        <ecNumber evidence="3 10">2.4.1.25</ecNumber>
    </recommendedName>
    <alternativeName>
        <fullName evidence="8 10">Amylomaltase</fullName>
    </alternativeName>
    <alternativeName>
        <fullName evidence="9 10">Disproportionating enzyme</fullName>
    </alternativeName>
</protein>
<evidence type="ECO:0000313" key="12">
    <source>
        <dbReference type="Proteomes" id="UP000216947"/>
    </source>
</evidence>
<evidence type="ECO:0000256" key="4">
    <source>
        <dbReference type="ARBA" id="ARBA00020295"/>
    </source>
</evidence>
<dbReference type="EMBL" id="NEVK01000004">
    <property type="protein sequence ID" value="OZI22502.1"/>
    <property type="molecule type" value="Genomic_DNA"/>
</dbReference>
<evidence type="ECO:0000256" key="2">
    <source>
        <dbReference type="ARBA" id="ARBA00005684"/>
    </source>
</evidence>
<dbReference type="EC" id="2.4.1.25" evidence="3 10"/>
<proteinExistence type="inferred from homology"/>
<evidence type="ECO:0000256" key="10">
    <source>
        <dbReference type="RuleBase" id="RU361207"/>
    </source>
</evidence>
<evidence type="ECO:0000256" key="7">
    <source>
        <dbReference type="ARBA" id="ARBA00023277"/>
    </source>
</evidence>
<dbReference type="Proteomes" id="UP000216947">
    <property type="component" value="Unassembled WGS sequence"/>
</dbReference>
<evidence type="ECO:0000256" key="8">
    <source>
        <dbReference type="ARBA" id="ARBA00031423"/>
    </source>
</evidence>
<evidence type="ECO:0000313" key="11">
    <source>
        <dbReference type="EMBL" id="OZI22502.1"/>
    </source>
</evidence>
<name>A0A261RCU0_9BORD</name>